<dbReference type="RefSeq" id="WP_135058474.1">
    <property type="nucleotide sequence ID" value="NZ_JADGLC010000031.1"/>
</dbReference>
<dbReference type="EMBL" id="SPPA01000031">
    <property type="protein sequence ID" value="TFV08135.1"/>
    <property type="molecule type" value="Genomic_DNA"/>
</dbReference>
<protein>
    <submittedName>
        <fullName evidence="2">N-acetyltransferase</fullName>
    </submittedName>
</protein>
<evidence type="ECO:0000313" key="3">
    <source>
        <dbReference type="Proteomes" id="UP000297396"/>
    </source>
</evidence>
<evidence type="ECO:0000259" key="1">
    <source>
        <dbReference type="PROSITE" id="PS51729"/>
    </source>
</evidence>
<dbReference type="InterPro" id="IPR031165">
    <property type="entry name" value="GNAT_YJDJ"/>
</dbReference>
<dbReference type="Gene3D" id="3.40.630.30">
    <property type="match status" value="1"/>
</dbReference>
<dbReference type="InterPro" id="IPR016181">
    <property type="entry name" value="Acyl_CoA_acyltransferase"/>
</dbReference>
<dbReference type="Proteomes" id="UP000297396">
    <property type="component" value="Unassembled WGS sequence"/>
</dbReference>
<feature type="domain" description="N-acetyltransferase" evidence="1">
    <location>
        <begin position="4"/>
        <end position="90"/>
    </location>
</feature>
<sequence>MSVIHQPSLNQFIYLTDEGQQGGVLAYRYLSEAKIEAFHTKVVPELQGKGIAGELYNALIAFALQQHLKIKPSCSYVDAKMRRNHSALIG</sequence>
<proteinExistence type="predicted"/>
<evidence type="ECO:0000313" key="2">
    <source>
        <dbReference type="EMBL" id="TFV08135.1"/>
    </source>
</evidence>
<dbReference type="AlphaFoldDB" id="A0A4Y9JUG7"/>
<dbReference type="GO" id="GO:0016740">
    <property type="term" value="F:transferase activity"/>
    <property type="evidence" value="ECO:0007669"/>
    <property type="project" value="UniProtKB-KW"/>
</dbReference>
<dbReference type="CDD" id="cd04301">
    <property type="entry name" value="NAT_SF"/>
    <property type="match status" value="1"/>
</dbReference>
<gene>
    <name evidence="2" type="ORF">E4T80_11305</name>
</gene>
<dbReference type="PANTHER" id="PTHR31435:SF9">
    <property type="entry name" value="PROTEIN NATD1"/>
    <property type="match status" value="1"/>
</dbReference>
<keyword evidence="2" id="KW-0808">Transferase</keyword>
<organism evidence="2 3">
    <name type="scientific">Muribacter muris</name>
    <dbReference type="NCBI Taxonomy" id="67855"/>
    <lineage>
        <taxon>Bacteria</taxon>
        <taxon>Pseudomonadati</taxon>
        <taxon>Pseudomonadota</taxon>
        <taxon>Gammaproteobacteria</taxon>
        <taxon>Pasteurellales</taxon>
        <taxon>Pasteurellaceae</taxon>
        <taxon>Muribacter</taxon>
    </lineage>
</organism>
<dbReference type="OrthoDB" id="9813275at2"/>
<comment type="caution">
    <text evidence="2">The sequence shown here is derived from an EMBL/GenBank/DDBJ whole genome shotgun (WGS) entry which is preliminary data.</text>
</comment>
<dbReference type="Pfam" id="PF14542">
    <property type="entry name" value="Acetyltransf_CG"/>
    <property type="match status" value="1"/>
</dbReference>
<dbReference type="SUPFAM" id="SSF55729">
    <property type="entry name" value="Acyl-CoA N-acyltransferases (Nat)"/>
    <property type="match status" value="1"/>
</dbReference>
<dbReference type="PROSITE" id="PS51729">
    <property type="entry name" value="GNAT_YJDJ"/>
    <property type="match status" value="1"/>
</dbReference>
<dbReference type="InterPro" id="IPR045057">
    <property type="entry name" value="Gcn5-rel_NAT"/>
</dbReference>
<name>A0A4Y9JUG7_9PAST</name>
<accession>A0A4Y9JUG7</accession>
<reference evidence="2 3" key="1">
    <citation type="submission" date="2019-03" db="EMBL/GenBank/DDBJ databases">
        <title>Diversity of the mouse oral microbiome.</title>
        <authorList>
            <person name="Joseph S."/>
            <person name="Aduse-Opoku J."/>
            <person name="Curtis M."/>
            <person name="Wade W."/>
            <person name="Hashim A."/>
        </authorList>
    </citation>
    <scope>NUCLEOTIDE SEQUENCE [LARGE SCALE GENOMIC DNA]</scope>
    <source>
        <strain evidence="2 3">WT12</strain>
    </source>
</reference>
<dbReference type="PANTHER" id="PTHR31435">
    <property type="entry name" value="PROTEIN NATD1"/>
    <property type="match status" value="1"/>
</dbReference>